<protein>
    <submittedName>
        <fullName evidence="1">Uncharacterized protein</fullName>
    </submittedName>
</protein>
<accession>B8GGL3</accession>
<organism evidence="1 2">
    <name type="scientific">Methanosphaerula palustris (strain ATCC BAA-1556 / DSM 19958 / E1-9c)</name>
    <dbReference type="NCBI Taxonomy" id="521011"/>
    <lineage>
        <taxon>Archaea</taxon>
        <taxon>Methanobacteriati</taxon>
        <taxon>Methanobacteriota</taxon>
        <taxon>Stenosarchaea group</taxon>
        <taxon>Methanomicrobia</taxon>
        <taxon>Methanomicrobiales</taxon>
        <taxon>Methanoregulaceae</taxon>
        <taxon>Methanosphaerula</taxon>
    </lineage>
</organism>
<reference evidence="1 2" key="1">
    <citation type="journal article" date="2015" name="Genome Announc.">
        <title>Complete Genome Sequence of Methanosphaerula palustris E1-9CT, a Hydrogenotrophic Methanogen Isolated from a Minerotrophic Fen Peatland.</title>
        <authorList>
            <person name="Cadillo-Quiroz H."/>
            <person name="Browne P."/>
            <person name="Kyrpides N."/>
            <person name="Woyke T."/>
            <person name="Goodwin L."/>
            <person name="Detter C."/>
            <person name="Yavitt J.B."/>
            <person name="Zinder S.H."/>
        </authorList>
    </citation>
    <scope>NUCLEOTIDE SEQUENCE [LARGE SCALE GENOMIC DNA]</scope>
    <source>
        <strain evidence="2">ATCC BAA-1556 / DSM 19958 / E1-9c</strain>
    </source>
</reference>
<dbReference type="GeneID" id="43500009"/>
<dbReference type="HOGENOM" id="CLU_3113109_0_0_2"/>
<gene>
    <name evidence="1" type="ordered locus">Mpal_0914</name>
</gene>
<proteinExistence type="predicted"/>
<dbReference type="KEGG" id="mpl:Mpal_0914"/>
<evidence type="ECO:0000313" key="2">
    <source>
        <dbReference type="Proteomes" id="UP000002457"/>
    </source>
</evidence>
<sequence>MLGKHGSAVALRRWIGRPAAPLRSPHDNDRILAVADGDHAGEPCEGPAGS</sequence>
<dbReference type="EMBL" id="CP001338">
    <property type="protein sequence ID" value="ACL16268.1"/>
    <property type="molecule type" value="Genomic_DNA"/>
</dbReference>
<dbReference type="STRING" id="521011.Mpal_0914"/>
<evidence type="ECO:0000313" key="1">
    <source>
        <dbReference type="EMBL" id="ACL16268.1"/>
    </source>
</evidence>
<name>B8GGL3_METPE</name>
<keyword evidence="2" id="KW-1185">Reference proteome</keyword>
<dbReference type="RefSeq" id="WP_012617587.1">
    <property type="nucleotide sequence ID" value="NC_011832.1"/>
</dbReference>
<dbReference type="Proteomes" id="UP000002457">
    <property type="component" value="Chromosome"/>
</dbReference>
<dbReference type="AlphaFoldDB" id="B8GGL3"/>